<comment type="caution">
    <text evidence="2">The sequence shown here is derived from an EMBL/GenBank/DDBJ whole genome shotgun (WGS) entry which is preliminary data.</text>
</comment>
<gene>
    <name evidence="2" type="ORF">COY52_02725</name>
</gene>
<protein>
    <submittedName>
        <fullName evidence="2">Uncharacterized protein</fullName>
    </submittedName>
</protein>
<evidence type="ECO:0000313" key="3">
    <source>
        <dbReference type="Proteomes" id="UP000229307"/>
    </source>
</evidence>
<feature type="compositionally biased region" description="Basic and acidic residues" evidence="1">
    <location>
        <begin position="13"/>
        <end position="54"/>
    </location>
</feature>
<proteinExistence type="predicted"/>
<name>A0A2M7SEA6_9BACT</name>
<feature type="region of interest" description="Disordered" evidence="1">
    <location>
        <begin position="1"/>
        <end position="65"/>
    </location>
</feature>
<dbReference type="AlphaFoldDB" id="A0A2M7SEA6"/>
<evidence type="ECO:0000313" key="2">
    <source>
        <dbReference type="EMBL" id="PIZ17800.1"/>
    </source>
</evidence>
<dbReference type="Proteomes" id="UP000229307">
    <property type="component" value="Unassembled WGS sequence"/>
</dbReference>
<accession>A0A2M7SEA6</accession>
<dbReference type="EMBL" id="PFMR01000085">
    <property type="protein sequence ID" value="PIZ17800.1"/>
    <property type="molecule type" value="Genomic_DNA"/>
</dbReference>
<feature type="compositionally biased region" description="Basic residues" evidence="1">
    <location>
        <begin position="55"/>
        <end position="65"/>
    </location>
</feature>
<reference evidence="3" key="1">
    <citation type="submission" date="2017-09" db="EMBL/GenBank/DDBJ databases">
        <title>Depth-based differentiation of microbial function through sediment-hosted aquifers and enrichment of novel symbionts in the deep terrestrial subsurface.</title>
        <authorList>
            <person name="Probst A.J."/>
            <person name="Ladd B."/>
            <person name="Jarett J.K."/>
            <person name="Geller-Mcgrath D.E."/>
            <person name="Sieber C.M.K."/>
            <person name="Emerson J.B."/>
            <person name="Anantharaman K."/>
            <person name="Thomas B.C."/>
            <person name="Malmstrom R."/>
            <person name="Stieglmeier M."/>
            <person name="Klingl A."/>
            <person name="Woyke T."/>
            <person name="Ryan C.M."/>
            <person name="Banfield J.F."/>
        </authorList>
    </citation>
    <scope>NUCLEOTIDE SEQUENCE [LARGE SCALE GENOMIC DNA]</scope>
</reference>
<evidence type="ECO:0000256" key="1">
    <source>
        <dbReference type="SAM" id="MobiDB-lite"/>
    </source>
</evidence>
<organism evidence="2 3">
    <name type="scientific">Candidatus Desantisbacteria bacterium CG_4_10_14_0_8_um_filter_48_22</name>
    <dbReference type="NCBI Taxonomy" id="1974543"/>
    <lineage>
        <taxon>Bacteria</taxon>
        <taxon>Candidatus Desantisiibacteriota</taxon>
    </lineage>
</organism>
<sequence>MLYLLSIKKGKDKKMEESKDKAPAAKDPVKQKQLVDMRKLREQMRREMQRDSIRKMAKRPMYIKR</sequence>